<name>A0A8C4S931_ERPCA</name>
<dbReference type="Pfam" id="PF13465">
    <property type="entry name" value="zf-H2C2_2"/>
    <property type="match status" value="1"/>
</dbReference>
<feature type="region of interest" description="Disordered" evidence="15">
    <location>
        <begin position="286"/>
        <end position="312"/>
    </location>
</feature>
<evidence type="ECO:0000256" key="6">
    <source>
        <dbReference type="ARBA" id="ARBA00022771"/>
    </source>
</evidence>
<dbReference type="GO" id="GO:0000981">
    <property type="term" value="F:DNA-binding transcription factor activity, RNA polymerase II-specific"/>
    <property type="evidence" value="ECO:0007669"/>
    <property type="project" value="TreeGrafter"/>
</dbReference>
<dbReference type="GeneTree" id="ENSGT01150000286959"/>
<proteinExistence type="inferred from homology"/>
<keyword evidence="14" id="KW-0175">Coiled coil</keyword>
<reference evidence="17" key="1">
    <citation type="submission" date="2021-06" db="EMBL/GenBank/DDBJ databases">
        <authorList>
            <consortium name="Wellcome Sanger Institute Data Sharing"/>
        </authorList>
    </citation>
    <scope>NUCLEOTIDE SEQUENCE [LARGE SCALE GENOMIC DNA]</scope>
</reference>
<evidence type="ECO:0000256" key="11">
    <source>
        <dbReference type="ARBA" id="ARBA00023163"/>
    </source>
</evidence>
<comment type="similarity">
    <text evidence="2">Belongs to the krueppel C2H2-type zinc-finger protein family.</text>
</comment>
<dbReference type="Gene3D" id="3.30.160.60">
    <property type="entry name" value="Classic Zinc Finger"/>
    <property type="match status" value="5"/>
</dbReference>
<feature type="region of interest" description="Disordered" evidence="15">
    <location>
        <begin position="232"/>
        <end position="256"/>
    </location>
</feature>
<feature type="domain" description="C2H2-type" evidence="16">
    <location>
        <begin position="439"/>
        <end position="466"/>
    </location>
</feature>
<keyword evidence="6 13" id="KW-0863">Zinc-finger</keyword>
<dbReference type="FunFam" id="3.30.160.60:FF:001155">
    <property type="entry name" value="Zinc finger 30C"/>
    <property type="match status" value="1"/>
</dbReference>
<evidence type="ECO:0000256" key="12">
    <source>
        <dbReference type="ARBA" id="ARBA00023242"/>
    </source>
</evidence>
<evidence type="ECO:0000313" key="17">
    <source>
        <dbReference type="Ensembl" id="ENSECRP00000013947.1"/>
    </source>
</evidence>
<comment type="function">
    <text evidence="1">May be involved in transcriptional regulation.</text>
</comment>
<dbReference type="GO" id="GO:0005667">
    <property type="term" value="C:transcription regulator complex"/>
    <property type="evidence" value="ECO:0007669"/>
    <property type="project" value="TreeGrafter"/>
</dbReference>
<reference evidence="17" key="2">
    <citation type="submission" date="2025-08" db="UniProtKB">
        <authorList>
            <consortium name="Ensembl"/>
        </authorList>
    </citation>
    <scope>IDENTIFICATION</scope>
</reference>
<evidence type="ECO:0000256" key="10">
    <source>
        <dbReference type="ARBA" id="ARBA00023125"/>
    </source>
</evidence>
<evidence type="ECO:0000256" key="14">
    <source>
        <dbReference type="SAM" id="Coils"/>
    </source>
</evidence>
<dbReference type="FunFam" id="3.30.160.60:FF:001485">
    <property type="entry name" value="Krueppel-related zinc finger protein"/>
    <property type="match status" value="1"/>
</dbReference>
<gene>
    <name evidence="17" type="primary">LOC114661884</name>
</gene>
<evidence type="ECO:0000256" key="1">
    <source>
        <dbReference type="ARBA" id="ARBA00003767"/>
    </source>
</evidence>
<keyword evidence="4" id="KW-0479">Metal-binding</keyword>
<dbReference type="FunFam" id="3.30.160.60:FF:002343">
    <property type="entry name" value="Zinc finger protein 33A"/>
    <property type="match status" value="2"/>
</dbReference>
<evidence type="ECO:0000256" key="8">
    <source>
        <dbReference type="ARBA" id="ARBA00022843"/>
    </source>
</evidence>
<dbReference type="GO" id="GO:0000785">
    <property type="term" value="C:chromatin"/>
    <property type="evidence" value="ECO:0007669"/>
    <property type="project" value="TreeGrafter"/>
</dbReference>
<dbReference type="GO" id="GO:0000978">
    <property type="term" value="F:RNA polymerase II cis-regulatory region sequence-specific DNA binding"/>
    <property type="evidence" value="ECO:0007669"/>
    <property type="project" value="TreeGrafter"/>
</dbReference>
<dbReference type="PROSITE" id="PS00028">
    <property type="entry name" value="ZINC_FINGER_C2H2_1"/>
    <property type="match status" value="5"/>
</dbReference>
<dbReference type="FunFam" id="3.30.160.60:FF:000247">
    <property type="entry name" value="Zinc finger protein 236"/>
    <property type="match status" value="1"/>
</dbReference>
<organism evidence="17 18">
    <name type="scientific">Erpetoichthys calabaricus</name>
    <name type="common">Rope fish</name>
    <name type="synonym">Calamoichthys calabaricus</name>
    <dbReference type="NCBI Taxonomy" id="27687"/>
    <lineage>
        <taxon>Eukaryota</taxon>
        <taxon>Metazoa</taxon>
        <taxon>Chordata</taxon>
        <taxon>Craniata</taxon>
        <taxon>Vertebrata</taxon>
        <taxon>Euteleostomi</taxon>
        <taxon>Actinopterygii</taxon>
        <taxon>Polypteriformes</taxon>
        <taxon>Polypteridae</taxon>
        <taxon>Erpetoichthys</taxon>
    </lineage>
</organism>
<keyword evidence="5" id="KW-0677">Repeat</keyword>
<feature type="domain" description="C2H2-type" evidence="16">
    <location>
        <begin position="467"/>
        <end position="494"/>
    </location>
</feature>
<feature type="domain" description="C2H2-type" evidence="16">
    <location>
        <begin position="411"/>
        <end position="438"/>
    </location>
</feature>
<dbReference type="SMART" id="SM00355">
    <property type="entry name" value="ZnF_C2H2"/>
    <property type="match status" value="5"/>
</dbReference>
<feature type="domain" description="C2H2-type" evidence="16">
    <location>
        <begin position="495"/>
        <end position="522"/>
    </location>
</feature>
<evidence type="ECO:0000256" key="9">
    <source>
        <dbReference type="ARBA" id="ARBA00023015"/>
    </source>
</evidence>
<keyword evidence="11" id="KW-0804">Transcription</keyword>
<feature type="coiled-coil region" evidence="14">
    <location>
        <begin position="48"/>
        <end position="75"/>
    </location>
</feature>
<keyword evidence="10" id="KW-0238">DNA-binding</keyword>
<evidence type="ECO:0000256" key="15">
    <source>
        <dbReference type="SAM" id="MobiDB-lite"/>
    </source>
</evidence>
<dbReference type="Ensembl" id="ENSECRT00000014188.1">
    <property type="protein sequence ID" value="ENSECRP00000013947.1"/>
    <property type="gene ID" value="ENSECRG00000009296.1"/>
</dbReference>
<dbReference type="PROSITE" id="PS50157">
    <property type="entry name" value="ZINC_FINGER_C2H2_2"/>
    <property type="match status" value="5"/>
</dbReference>
<accession>A0A8C4S931</accession>
<reference evidence="17" key="3">
    <citation type="submission" date="2025-09" db="UniProtKB">
        <authorList>
            <consortium name="Ensembl"/>
        </authorList>
    </citation>
    <scope>IDENTIFICATION</scope>
</reference>
<dbReference type="Pfam" id="PF00096">
    <property type="entry name" value="zf-C2H2"/>
    <property type="match status" value="3"/>
</dbReference>
<dbReference type="InterPro" id="IPR036236">
    <property type="entry name" value="Znf_C2H2_sf"/>
</dbReference>
<keyword evidence="8" id="KW-0832">Ubl conjugation</keyword>
<dbReference type="GO" id="GO:0008270">
    <property type="term" value="F:zinc ion binding"/>
    <property type="evidence" value="ECO:0007669"/>
    <property type="project" value="UniProtKB-KW"/>
</dbReference>
<dbReference type="GO" id="GO:0031519">
    <property type="term" value="C:PcG protein complex"/>
    <property type="evidence" value="ECO:0007669"/>
    <property type="project" value="TreeGrafter"/>
</dbReference>
<evidence type="ECO:0000259" key="16">
    <source>
        <dbReference type="PROSITE" id="PS50157"/>
    </source>
</evidence>
<keyword evidence="12" id="KW-0539">Nucleus</keyword>
<keyword evidence="18" id="KW-1185">Reference proteome</keyword>
<sequence length="526" mass="59816">MNGRILGGVFKEELAVTVEQAVKAAVETVLGEFASLMDSRFADWHLEKSVKEKEIESLRLRLEIAESEARSLRDEILRERFSEKPGGERSCRTISCSWVAAPTVDTWEPLLPPGKGELQMYGGGGEAALIQDGGQRAAGGEERVDKVQCILSEEDELESIFPHEKANFGQQNRNVHQLGRQTSVEFELAVPGHNSSCGTLMAASLEPSQDSHRLGFNSIKEELFDSRAFRVKEETQETSGESAPAQQVEHDKRPSHCLSEKEEAWFKNEKLELKSISQDIRAVYEEGEEEEVEEQDEPEVIPVPSQNSEPQHTNMEQYRVDSLQWTMERDEQEDLVDHEQEKEAMEPAFCQIASDQISELTESFSWSEATSRQTQYAAGGKPFHCTDCGKAFRKSGTLRRHQLIHTGEKPYRCVECGSSFRDSATLKRHQRTHTGEKPYRCSECGKSFTRSEYLKSHQRIHTGEKPYRCSHCWRSFRGPGILKTHQRIHTGEKPYHCSECGKNFSHLGSIKIHMKVHSNEKYCRTH</sequence>
<evidence type="ECO:0000256" key="3">
    <source>
        <dbReference type="ARBA" id="ARBA00022499"/>
    </source>
</evidence>
<keyword evidence="3" id="KW-1017">Isopeptide bond</keyword>
<feature type="domain" description="C2H2-type" evidence="16">
    <location>
        <begin position="383"/>
        <end position="410"/>
    </location>
</feature>
<dbReference type="SUPFAM" id="SSF57667">
    <property type="entry name" value="beta-beta-alpha zinc fingers"/>
    <property type="match status" value="3"/>
</dbReference>
<dbReference type="PANTHER" id="PTHR14003:SF23">
    <property type="entry name" value="ZINC FINGER PROTEIN 143"/>
    <property type="match status" value="1"/>
</dbReference>
<keyword evidence="9" id="KW-0805">Transcription regulation</keyword>
<evidence type="ECO:0000256" key="5">
    <source>
        <dbReference type="ARBA" id="ARBA00022737"/>
    </source>
</evidence>
<dbReference type="InterPro" id="IPR013087">
    <property type="entry name" value="Znf_C2H2_type"/>
</dbReference>
<keyword evidence="7" id="KW-0862">Zinc</keyword>
<evidence type="ECO:0000256" key="13">
    <source>
        <dbReference type="PROSITE-ProRule" id="PRU00042"/>
    </source>
</evidence>
<feature type="compositionally biased region" description="Acidic residues" evidence="15">
    <location>
        <begin position="286"/>
        <end position="299"/>
    </location>
</feature>
<evidence type="ECO:0000256" key="7">
    <source>
        <dbReference type="ARBA" id="ARBA00022833"/>
    </source>
</evidence>
<evidence type="ECO:0000313" key="18">
    <source>
        <dbReference type="Proteomes" id="UP000694620"/>
    </source>
</evidence>
<dbReference type="PANTHER" id="PTHR14003">
    <property type="entry name" value="TRANSCRIPTIONAL REPRESSOR PROTEIN YY"/>
    <property type="match status" value="1"/>
</dbReference>
<evidence type="ECO:0000256" key="4">
    <source>
        <dbReference type="ARBA" id="ARBA00022723"/>
    </source>
</evidence>
<evidence type="ECO:0000256" key="2">
    <source>
        <dbReference type="ARBA" id="ARBA00006991"/>
    </source>
</evidence>
<dbReference type="Proteomes" id="UP000694620">
    <property type="component" value="Chromosome 12"/>
</dbReference>
<dbReference type="AlphaFoldDB" id="A0A8C4S931"/>
<protein>
    <submittedName>
        <fullName evidence="17">Zinc finger protein 2 homolog</fullName>
    </submittedName>
</protein>